<name>A0A239EEL3_9ACTN</name>
<dbReference type="EMBL" id="FZOD01000009">
    <property type="protein sequence ID" value="SNS42332.1"/>
    <property type="molecule type" value="Genomic_DNA"/>
</dbReference>
<keyword evidence="2" id="KW-1185">Reference proteome</keyword>
<evidence type="ECO:0000313" key="1">
    <source>
        <dbReference type="EMBL" id="SNS42332.1"/>
    </source>
</evidence>
<accession>A0A239EEL3</accession>
<protein>
    <submittedName>
        <fullName evidence="1">Uncharacterized protein</fullName>
    </submittedName>
</protein>
<dbReference type="AlphaFoldDB" id="A0A239EEL3"/>
<reference evidence="1 2" key="1">
    <citation type="submission" date="2017-06" db="EMBL/GenBank/DDBJ databases">
        <authorList>
            <person name="Kim H.J."/>
            <person name="Triplett B.A."/>
        </authorList>
    </citation>
    <scope>NUCLEOTIDE SEQUENCE [LARGE SCALE GENOMIC DNA]</scope>
    <source>
        <strain evidence="1 2">CGMCC 4.2132</strain>
    </source>
</reference>
<dbReference type="Proteomes" id="UP000198282">
    <property type="component" value="Unassembled WGS sequence"/>
</dbReference>
<sequence>MALPRAPLRVSAAKLTIGQISATLKRARRRDIGEKAARIQQALRTGHLGQSGVVAAAYAAAVVFPDRDPHRP</sequence>
<gene>
    <name evidence="1" type="ORF">SAMN05216276_100975</name>
</gene>
<evidence type="ECO:0000313" key="2">
    <source>
        <dbReference type="Proteomes" id="UP000198282"/>
    </source>
</evidence>
<organism evidence="1 2">
    <name type="scientific">Streptosporangium subroseum</name>
    <dbReference type="NCBI Taxonomy" id="106412"/>
    <lineage>
        <taxon>Bacteria</taxon>
        <taxon>Bacillati</taxon>
        <taxon>Actinomycetota</taxon>
        <taxon>Actinomycetes</taxon>
        <taxon>Streptosporangiales</taxon>
        <taxon>Streptosporangiaceae</taxon>
        <taxon>Streptosporangium</taxon>
    </lineage>
</organism>
<proteinExistence type="predicted"/>